<name>A0ABD2Q7F5_9PLAT</name>
<sequence length="179" mass="19856">MVTLVSEGQILAGVDLATAVIKGCFLSAEEEFCSNWPGHAVAHASTPSKSAHLPSGEQLTRETLAYVDQRLLTPINRFLDEAMDQLTQIQCFVQRLQSINSDDCDEEEQQLHQQPVAYTSQVPKQSLGETQNASKLCYSLHVAAQEHYRNRDLAVLEKQLRSKSHPSVSALGRRALPRS</sequence>
<gene>
    <name evidence="1" type="ORF">Ciccas_005861</name>
</gene>
<keyword evidence="2" id="KW-1185">Reference proteome</keyword>
<comment type="caution">
    <text evidence="1">The sequence shown here is derived from an EMBL/GenBank/DDBJ whole genome shotgun (WGS) entry which is preliminary data.</text>
</comment>
<dbReference type="Proteomes" id="UP001626550">
    <property type="component" value="Unassembled WGS sequence"/>
</dbReference>
<dbReference type="EMBL" id="JBJKFK010000736">
    <property type="protein sequence ID" value="KAL3315504.1"/>
    <property type="molecule type" value="Genomic_DNA"/>
</dbReference>
<proteinExistence type="predicted"/>
<evidence type="ECO:0000313" key="2">
    <source>
        <dbReference type="Proteomes" id="UP001626550"/>
    </source>
</evidence>
<dbReference type="AlphaFoldDB" id="A0ABD2Q7F5"/>
<evidence type="ECO:0000313" key="1">
    <source>
        <dbReference type="EMBL" id="KAL3315504.1"/>
    </source>
</evidence>
<protein>
    <submittedName>
        <fullName evidence="1">Uncharacterized protein</fullName>
    </submittedName>
</protein>
<accession>A0ABD2Q7F5</accession>
<organism evidence="1 2">
    <name type="scientific">Cichlidogyrus casuarinus</name>
    <dbReference type="NCBI Taxonomy" id="1844966"/>
    <lineage>
        <taxon>Eukaryota</taxon>
        <taxon>Metazoa</taxon>
        <taxon>Spiralia</taxon>
        <taxon>Lophotrochozoa</taxon>
        <taxon>Platyhelminthes</taxon>
        <taxon>Monogenea</taxon>
        <taxon>Monopisthocotylea</taxon>
        <taxon>Dactylogyridea</taxon>
        <taxon>Ancyrocephalidae</taxon>
        <taxon>Cichlidogyrus</taxon>
    </lineage>
</organism>
<reference evidence="1 2" key="1">
    <citation type="submission" date="2024-11" db="EMBL/GenBank/DDBJ databases">
        <title>Adaptive evolution of stress response genes in parasites aligns with host niche diversity.</title>
        <authorList>
            <person name="Hahn C."/>
            <person name="Resl P."/>
        </authorList>
    </citation>
    <scope>NUCLEOTIDE SEQUENCE [LARGE SCALE GENOMIC DNA]</scope>
    <source>
        <strain evidence="1">EGGRZ-B1_66</strain>
        <tissue evidence="1">Body</tissue>
    </source>
</reference>